<evidence type="ECO:0000313" key="7">
    <source>
        <dbReference type="EMBL" id="KAH7233293.1"/>
    </source>
</evidence>
<dbReference type="PANTHER" id="PTHR24305">
    <property type="entry name" value="CYTOCHROME P450"/>
    <property type="match status" value="1"/>
</dbReference>
<feature type="binding site" description="axial binding residue" evidence="5">
    <location>
        <position position="408"/>
    </location>
    <ligand>
        <name>heme</name>
        <dbReference type="ChEBI" id="CHEBI:30413"/>
    </ligand>
    <ligandPart>
        <name>Fe</name>
        <dbReference type="ChEBI" id="CHEBI:18248"/>
    </ligandPart>
</feature>
<dbReference type="SUPFAM" id="SSF48264">
    <property type="entry name" value="Cytochrome P450"/>
    <property type="match status" value="1"/>
</dbReference>
<keyword evidence="3 5" id="KW-0479">Metal-binding</keyword>
<dbReference type="InterPro" id="IPR017972">
    <property type="entry name" value="Cyt_P450_CS"/>
</dbReference>
<reference evidence="7" key="1">
    <citation type="journal article" date="2021" name="Nat. Commun.">
        <title>Genetic determinants of endophytism in the Arabidopsis root mycobiome.</title>
        <authorList>
            <person name="Mesny F."/>
            <person name="Miyauchi S."/>
            <person name="Thiergart T."/>
            <person name="Pickel B."/>
            <person name="Atanasova L."/>
            <person name="Karlsson M."/>
            <person name="Huettel B."/>
            <person name="Barry K.W."/>
            <person name="Haridas S."/>
            <person name="Chen C."/>
            <person name="Bauer D."/>
            <person name="Andreopoulos W."/>
            <person name="Pangilinan J."/>
            <person name="LaButti K."/>
            <person name="Riley R."/>
            <person name="Lipzen A."/>
            <person name="Clum A."/>
            <person name="Drula E."/>
            <person name="Henrissat B."/>
            <person name="Kohler A."/>
            <person name="Grigoriev I.V."/>
            <person name="Martin F.M."/>
            <person name="Hacquard S."/>
        </authorList>
    </citation>
    <scope>NUCLEOTIDE SEQUENCE</scope>
    <source>
        <strain evidence="7">MPI-SDFR-AT-0068</strain>
    </source>
</reference>
<dbReference type="PRINTS" id="PR00463">
    <property type="entry name" value="EP450I"/>
</dbReference>
<proteinExistence type="inferred from homology"/>
<dbReference type="PROSITE" id="PS00086">
    <property type="entry name" value="CYTOCHROME_P450"/>
    <property type="match status" value="1"/>
</dbReference>
<dbReference type="Pfam" id="PF00067">
    <property type="entry name" value="p450"/>
    <property type="match status" value="1"/>
</dbReference>
<dbReference type="InterPro" id="IPR002401">
    <property type="entry name" value="Cyt_P450_E_grp-I"/>
</dbReference>
<keyword evidence="6" id="KW-0503">Monooxygenase</keyword>
<evidence type="ECO:0000313" key="8">
    <source>
        <dbReference type="Proteomes" id="UP000813427"/>
    </source>
</evidence>
<dbReference type="PRINTS" id="PR00385">
    <property type="entry name" value="P450"/>
</dbReference>
<dbReference type="EMBL" id="JAGPXF010000008">
    <property type="protein sequence ID" value="KAH7233293.1"/>
    <property type="molecule type" value="Genomic_DNA"/>
</dbReference>
<evidence type="ECO:0000256" key="4">
    <source>
        <dbReference type="ARBA" id="ARBA00023004"/>
    </source>
</evidence>
<dbReference type="OrthoDB" id="1470350at2759"/>
<dbReference type="InterPro" id="IPR001128">
    <property type="entry name" value="Cyt_P450"/>
</dbReference>
<dbReference type="PANTHER" id="PTHR24305:SF164">
    <property type="entry name" value="P450, PUTATIVE (EUROFUNG)-RELATED"/>
    <property type="match status" value="1"/>
</dbReference>
<evidence type="ECO:0000256" key="3">
    <source>
        <dbReference type="ARBA" id="ARBA00022723"/>
    </source>
</evidence>
<dbReference type="InterPro" id="IPR050121">
    <property type="entry name" value="Cytochrome_P450_monoxygenase"/>
</dbReference>
<dbReference type="Proteomes" id="UP000813427">
    <property type="component" value="Unassembled WGS sequence"/>
</dbReference>
<sequence length="412" mass="46744">MALLSIPLLFGALLFLSFSVIITRLRSPLASLPGPYLGLLTPWQLRYYELRGKRTQYVHLMHQNYGNAVRLAPNEVVFSSLDAMKEIYLSKGSGFDKTSFYDLFSQFGLNQRRRVIADRYANTNVNREASLHGIQERSQNFITRCKEAPKQQLDIYMYLHCYAFDCVTHHLFHPHGSDSILNAEDEKTLHETVFDNSLVRRLFNYYHPTLGSLAGKMGLFGKSRGIPRAIEFVLNGVKKGGVADFTLVSRMQEEKFGMDSTVIASECMDHMLAGIETTGDALCFLMWQISQPGFESTQEKLRDEFSENPEVPLEQLPYLEAVVKEGLRVFPSIPMSLPRCVPAGGAMVDGHWLPGGTIVSCQPYSMHRMDKEVFPNPDDFEPQRWLEERGSAERNRLFFAFSNGGRACIGRQ</sequence>
<keyword evidence="8" id="KW-1185">Reference proteome</keyword>
<keyword evidence="4 5" id="KW-0408">Iron</keyword>
<evidence type="ECO:0000256" key="6">
    <source>
        <dbReference type="RuleBase" id="RU000461"/>
    </source>
</evidence>
<dbReference type="GO" id="GO:0020037">
    <property type="term" value="F:heme binding"/>
    <property type="evidence" value="ECO:0007669"/>
    <property type="project" value="InterPro"/>
</dbReference>
<dbReference type="AlphaFoldDB" id="A0A8K0RL71"/>
<organism evidence="7 8">
    <name type="scientific">Fusarium tricinctum</name>
    <dbReference type="NCBI Taxonomy" id="61284"/>
    <lineage>
        <taxon>Eukaryota</taxon>
        <taxon>Fungi</taxon>
        <taxon>Dikarya</taxon>
        <taxon>Ascomycota</taxon>
        <taxon>Pezizomycotina</taxon>
        <taxon>Sordariomycetes</taxon>
        <taxon>Hypocreomycetidae</taxon>
        <taxon>Hypocreales</taxon>
        <taxon>Nectriaceae</taxon>
        <taxon>Fusarium</taxon>
        <taxon>Fusarium tricinctum species complex</taxon>
    </lineage>
</organism>
<evidence type="ECO:0000256" key="1">
    <source>
        <dbReference type="ARBA" id="ARBA00001971"/>
    </source>
</evidence>
<name>A0A8K0RL71_9HYPO</name>
<protein>
    <submittedName>
        <fullName evidence="7">Cytochrome P450</fullName>
    </submittedName>
</protein>
<evidence type="ECO:0000256" key="5">
    <source>
        <dbReference type="PIRSR" id="PIRSR602401-1"/>
    </source>
</evidence>
<dbReference type="Gene3D" id="1.10.630.10">
    <property type="entry name" value="Cytochrome P450"/>
    <property type="match status" value="1"/>
</dbReference>
<comment type="cofactor">
    <cofactor evidence="1 5">
        <name>heme</name>
        <dbReference type="ChEBI" id="CHEBI:30413"/>
    </cofactor>
</comment>
<gene>
    <name evidence="7" type="ORF">BKA59DRAFT_497188</name>
</gene>
<dbReference type="GO" id="GO:0016705">
    <property type="term" value="F:oxidoreductase activity, acting on paired donors, with incorporation or reduction of molecular oxygen"/>
    <property type="evidence" value="ECO:0007669"/>
    <property type="project" value="InterPro"/>
</dbReference>
<comment type="similarity">
    <text evidence="6">Belongs to the cytochrome P450 family.</text>
</comment>
<dbReference type="GO" id="GO:0005506">
    <property type="term" value="F:iron ion binding"/>
    <property type="evidence" value="ECO:0007669"/>
    <property type="project" value="InterPro"/>
</dbReference>
<dbReference type="GO" id="GO:0004497">
    <property type="term" value="F:monooxygenase activity"/>
    <property type="evidence" value="ECO:0007669"/>
    <property type="project" value="UniProtKB-KW"/>
</dbReference>
<evidence type="ECO:0000256" key="2">
    <source>
        <dbReference type="ARBA" id="ARBA00022617"/>
    </source>
</evidence>
<accession>A0A8K0RL71</accession>
<keyword evidence="2 5" id="KW-0349">Heme</keyword>
<comment type="caution">
    <text evidence="7">The sequence shown here is derived from an EMBL/GenBank/DDBJ whole genome shotgun (WGS) entry which is preliminary data.</text>
</comment>
<dbReference type="InterPro" id="IPR036396">
    <property type="entry name" value="Cyt_P450_sf"/>
</dbReference>
<keyword evidence="6" id="KW-0560">Oxidoreductase</keyword>